<dbReference type="SMART" id="SM00338">
    <property type="entry name" value="BRLZ"/>
    <property type="match status" value="1"/>
</dbReference>
<dbReference type="AlphaFoldDB" id="A0A3B3S5G9"/>
<comment type="similarity">
    <text evidence="1">Belongs to the bZIP family. C/EBP subfamily.</text>
</comment>
<feature type="coiled-coil region" evidence="2">
    <location>
        <begin position="171"/>
        <end position="212"/>
    </location>
</feature>
<feature type="domain" description="BZIP" evidence="4">
    <location>
        <begin position="153"/>
        <end position="216"/>
    </location>
</feature>
<reference evidence="5" key="1">
    <citation type="submission" date="2025-08" db="UniProtKB">
        <authorList>
            <consortium name="Ensembl"/>
        </authorList>
    </citation>
    <scope>IDENTIFICATION</scope>
</reference>
<dbReference type="PANTHER" id="PTHR23334:SF62">
    <property type="entry name" value="CCAAT_ENHANCER BINDING PROTEIN (C_EBP) 1"/>
    <property type="match status" value="1"/>
</dbReference>
<dbReference type="GO" id="GO:0000978">
    <property type="term" value="F:RNA polymerase II cis-regulatory region sequence-specific DNA binding"/>
    <property type="evidence" value="ECO:0007669"/>
    <property type="project" value="TreeGrafter"/>
</dbReference>
<protein>
    <recommendedName>
        <fullName evidence="4">BZIP domain-containing protein</fullName>
    </recommendedName>
</protein>
<keyword evidence="2" id="KW-0175">Coiled coil</keyword>
<dbReference type="GO" id="GO:0030099">
    <property type="term" value="P:myeloid cell differentiation"/>
    <property type="evidence" value="ECO:0007669"/>
    <property type="project" value="TreeGrafter"/>
</dbReference>
<feature type="compositionally biased region" description="Low complexity" evidence="3">
    <location>
        <begin position="68"/>
        <end position="82"/>
    </location>
</feature>
<dbReference type="InterPro" id="IPR004827">
    <property type="entry name" value="bZIP"/>
</dbReference>
<dbReference type="PROSITE" id="PS50217">
    <property type="entry name" value="BZIP"/>
    <property type="match status" value="1"/>
</dbReference>
<dbReference type="CDD" id="cd14693">
    <property type="entry name" value="bZIP_CEBP"/>
    <property type="match status" value="1"/>
</dbReference>
<dbReference type="SUPFAM" id="SSF57959">
    <property type="entry name" value="Leucine zipper domain"/>
    <property type="match status" value="1"/>
</dbReference>
<evidence type="ECO:0000259" key="4">
    <source>
        <dbReference type="PROSITE" id="PS50217"/>
    </source>
</evidence>
<dbReference type="PANTHER" id="PTHR23334">
    <property type="entry name" value="CCAAT/ENHANCER BINDING PROTEIN"/>
    <property type="match status" value="1"/>
</dbReference>
<dbReference type="GO" id="GO:0000981">
    <property type="term" value="F:DNA-binding transcription factor activity, RNA polymerase II-specific"/>
    <property type="evidence" value="ECO:0007669"/>
    <property type="project" value="TreeGrafter"/>
</dbReference>
<organism evidence="5 6">
    <name type="scientific">Paramormyrops kingsleyae</name>
    <dbReference type="NCBI Taxonomy" id="1676925"/>
    <lineage>
        <taxon>Eukaryota</taxon>
        <taxon>Metazoa</taxon>
        <taxon>Chordata</taxon>
        <taxon>Craniata</taxon>
        <taxon>Vertebrata</taxon>
        <taxon>Euteleostomi</taxon>
        <taxon>Actinopterygii</taxon>
        <taxon>Neopterygii</taxon>
        <taxon>Teleostei</taxon>
        <taxon>Osteoglossocephala</taxon>
        <taxon>Osteoglossomorpha</taxon>
        <taxon>Osteoglossiformes</taxon>
        <taxon>Mormyridae</taxon>
        <taxon>Paramormyrops</taxon>
    </lineage>
</organism>
<dbReference type="Ensembl" id="ENSPKIT00000006001.1">
    <property type="protein sequence ID" value="ENSPKIP00000025271.1"/>
    <property type="gene ID" value="ENSPKIG00000008206.1"/>
</dbReference>
<dbReference type="GO" id="GO:0006351">
    <property type="term" value="P:DNA-templated transcription"/>
    <property type="evidence" value="ECO:0007669"/>
    <property type="project" value="InterPro"/>
</dbReference>
<evidence type="ECO:0000256" key="2">
    <source>
        <dbReference type="SAM" id="Coils"/>
    </source>
</evidence>
<feature type="region of interest" description="Disordered" evidence="3">
    <location>
        <begin position="45"/>
        <end position="82"/>
    </location>
</feature>
<dbReference type="Pfam" id="PF07716">
    <property type="entry name" value="bZIP_2"/>
    <property type="match status" value="1"/>
</dbReference>
<keyword evidence="6" id="KW-1185">Reference proteome</keyword>
<accession>A0A3B3S5G9</accession>
<sequence>LTIMHRGLYLVRLALWQMSDPQSSVMDECTLSSLPFSSLNHPSFHGTPSALTPDSSGSTLGPLSSHAPQGDGLLYGQPPGLQGVVRMDTDRMGGQIMGYPYLPYSPCLSGAASDRAAHVLHQVCPREFSPFLPPPPPGLLRQPPQKKSLSKDSMEYRLRRERNNIAVRKSRDKAKRRVQLTQQRAIQLQEENHGLQALITQLTQELDTLKQILSQRHLQRRDNNLAEDESY</sequence>
<dbReference type="GeneTree" id="ENSGT00940000167861"/>
<dbReference type="InterPro" id="IPR031106">
    <property type="entry name" value="C/EBP"/>
</dbReference>
<name>A0A3B3S5G9_9TELE</name>
<proteinExistence type="inferred from homology"/>
<evidence type="ECO:0000256" key="1">
    <source>
        <dbReference type="ARBA" id="ARBA00006951"/>
    </source>
</evidence>
<dbReference type="Gene3D" id="1.20.5.170">
    <property type="match status" value="1"/>
</dbReference>
<feature type="compositionally biased region" description="Polar residues" evidence="3">
    <location>
        <begin position="49"/>
        <end position="62"/>
    </location>
</feature>
<evidence type="ECO:0000256" key="3">
    <source>
        <dbReference type="SAM" id="MobiDB-lite"/>
    </source>
</evidence>
<dbReference type="InterPro" id="IPR046347">
    <property type="entry name" value="bZIP_sf"/>
</dbReference>
<dbReference type="Proteomes" id="UP000261540">
    <property type="component" value="Unplaced"/>
</dbReference>
<evidence type="ECO:0000313" key="5">
    <source>
        <dbReference type="Ensembl" id="ENSPKIP00000025271.1"/>
    </source>
</evidence>
<evidence type="ECO:0000313" key="6">
    <source>
        <dbReference type="Proteomes" id="UP000261540"/>
    </source>
</evidence>
<dbReference type="STRING" id="1676925.ENSPKIP00000025271"/>
<reference evidence="5" key="2">
    <citation type="submission" date="2025-09" db="UniProtKB">
        <authorList>
            <consortium name="Ensembl"/>
        </authorList>
    </citation>
    <scope>IDENTIFICATION</scope>
</reference>